<gene>
    <name evidence="2" type="ORF">HYG86_04645</name>
</gene>
<protein>
    <submittedName>
        <fullName evidence="2">NACHT domain-containing protein</fullName>
    </submittedName>
</protein>
<accession>A0A7G9W5Z7</accession>
<reference evidence="2 3" key="1">
    <citation type="submission" date="2020-07" db="EMBL/GenBank/DDBJ databases">
        <title>Alkalicella. sp. LB2 genome.</title>
        <authorList>
            <person name="Postec A."/>
            <person name="Quemeneur M."/>
        </authorList>
    </citation>
    <scope>NUCLEOTIDE SEQUENCE [LARGE SCALE GENOMIC DNA]</scope>
    <source>
        <strain evidence="2 3">LB2</strain>
    </source>
</reference>
<dbReference type="PROSITE" id="PS50837">
    <property type="entry name" value="NACHT"/>
    <property type="match status" value="1"/>
</dbReference>
<dbReference type="InterPro" id="IPR027417">
    <property type="entry name" value="P-loop_NTPase"/>
</dbReference>
<dbReference type="Proteomes" id="UP000516160">
    <property type="component" value="Chromosome"/>
</dbReference>
<dbReference type="AlphaFoldDB" id="A0A7G9W5Z7"/>
<dbReference type="Gene3D" id="3.40.50.300">
    <property type="entry name" value="P-loop containing nucleotide triphosphate hydrolases"/>
    <property type="match status" value="1"/>
</dbReference>
<dbReference type="RefSeq" id="WP_213167771.1">
    <property type="nucleotide sequence ID" value="NZ_CP058559.1"/>
</dbReference>
<evidence type="ECO:0000313" key="2">
    <source>
        <dbReference type="EMBL" id="QNO14109.1"/>
    </source>
</evidence>
<evidence type="ECO:0000259" key="1">
    <source>
        <dbReference type="PROSITE" id="PS50837"/>
    </source>
</evidence>
<dbReference type="PANTHER" id="PTHR46844">
    <property type="entry name" value="SLR5058 PROTEIN"/>
    <property type="match status" value="1"/>
</dbReference>
<dbReference type="KEGG" id="acae:HYG86_04645"/>
<dbReference type="InterPro" id="IPR007111">
    <property type="entry name" value="NACHT_NTPase"/>
</dbReference>
<name>A0A7G9W5Z7_ALKCA</name>
<dbReference type="InterPro" id="IPR055048">
    <property type="entry name" value="SNaCT14"/>
</dbReference>
<dbReference type="EMBL" id="CP058559">
    <property type="protein sequence ID" value="QNO14109.1"/>
    <property type="molecule type" value="Genomic_DNA"/>
</dbReference>
<dbReference type="SUPFAM" id="SSF52540">
    <property type="entry name" value="P-loop containing nucleoside triphosphate hydrolases"/>
    <property type="match status" value="1"/>
</dbReference>
<dbReference type="Pfam" id="PF05729">
    <property type="entry name" value="NACHT"/>
    <property type="match status" value="1"/>
</dbReference>
<organism evidence="2 3">
    <name type="scientific">Alkalicella caledoniensis</name>
    <dbReference type="NCBI Taxonomy" id="2731377"/>
    <lineage>
        <taxon>Bacteria</taxon>
        <taxon>Bacillati</taxon>
        <taxon>Bacillota</taxon>
        <taxon>Clostridia</taxon>
        <taxon>Eubacteriales</taxon>
        <taxon>Proteinivoracaceae</taxon>
        <taxon>Alkalicella</taxon>
    </lineage>
</organism>
<proteinExistence type="predicted"/>
<evidence type="ECO:0000313" key="3">
    <source>
        <dbReference type="Proteomes" id="UP000516160"/>
    </source>
</evidence>
<feature type="domain" description="NACHT" evidence="1">
    <location>
        <begin position="417"/>
        <end position="535"/>
    </location>
</feature>
<dbReference type="Pfam" id="PF22720">
    <property type="entry name" value="SNaCT14"/>
    <property type="match status" value="1"/>
</dbReference>
<keyword evidence="3" id="KW-1185">Reference proteome</keyword>
<dbReference type="PANTHER" id="PTHR46844:SF1">
    <property type="entry name" value="SLR5058 PROTEIN"/>
    <property type="match status" value="1"/>
</dbReference>
<sequence>MTRLCFGTFAQVLRLCKLENVIDRKLVGTMTRTVDPTCQYIHPNNASAVSRLFSCTGNLSNGNISDSGSAAIKNNGESISNVINASQRANKDEVVQRFREDVIPLLDEDKKELIVLALLDIIERDSVLDGDKKLSFEKYIGQTKNALLSQGDFALDEFLAGVFLYTTAAGVMNTVGKETVKKLTFDYISKLKNTRKINVVDHATKELVVPSGLEIYEETYLIKSDNSFDQQVDVLEDTMQLIVDSLGKNATRKINKDDWESFYNALLETVRLGRSQDNVTGEMKTFIDNITSLYKDWEEIMIRSRSNLSVDNASDIFGKIVKEVDCYITFRQVSPTSETEIYRKPIKPNFKKYIQSAKDKYSSIKTLLYNDQPKPFYDFYVCNDIERRIPEHGRFGTSYRLSTIGNVTVDSLSKCSRFVILAGTGGLGKSMMMRHLLLNAVENYEEIFMVPVFIPLKDFDEMFDTLFEYAYSKVTSLCNEITEEQFEDALNKGKCLLLFDGLDEVGSASAKRFERDLESFTDMYPNNFFVISSRPYQSFVSYSRFTVLQLKPFSKKQALKLIDNLEFRTDEPIIKEKFRNELEDNLHRTHRAFIENPLLLTIMLLTFEQYAEVPSKMHVFYREAFGALAVKHDASKGAYKRTLKTGLSADRFADYFAEICSRSYHDEKFELTEEEFSKYYYLLKEREKTGDNTTTASDYLYDLCSNMCLMYFESGKYHFTHRSFQEYFCALYFSKQKDKTLESIGNFFENRRSRMFGDKTFNMLYDMIPDKVEEYIFLPFLTDLYKECDQVEGYWTFLEKMYPILRYEKGETDEYVSNSSESYLFDFIQQINDLWSVKCENFPHYDSLVTNEYVYVIDEDESETLVNADDVDFDYKYEYGDPDVVGWVYEIDVEEVRGNPSKYSELIKCLDDDGFDAKKSYFQMRKYLYELQSKQKPTGDSLFDLF</sequence>